<dbReference type="PANTHER" id="PTHR43057:SF1">
    <property type="entry name" value="ARSENICAL-RESISTANCE PROTEIN 3"/>
    <property type="match status" value="1"/>
</dbReference>
<organism evidence="9 10">
    <name type="scientific">Microcella alkalica</name>
    <dbReference type="NCBI Taxonomy" id="355930"/>
    <lineage>
        <taxon>Bacteria</taxon>
        <taxon>Bacillati</taxon>
        <taxon>Actinomycetota</taxon>
        <taxon>Actinomycetes</taxon>
        <taxon>Micrococcales</taxon>
        <taxon>Microbacteriaceae</taxon>
        <taxon>Microcella</taxon>
    </lineage>
</organism>
<proteinExistence type="inferred from homology"/>
<evidence type="ECO:0000256" key="8">
    <source>
        <dbReference type="SAM" id="Phobius"/>
    </source>
</evidence>
<dbReference type="InterPro" id="IPR002657">
    <property type="entry name" value="BilAc:Na_symport/Acr3"/>
</dbReference>
<comment type="caution">
    <text evidence="9">The sequence shown here is derived from an EMBL/GenBank/DDBJ whole genome shotgun (WGS) entry which is preliminary data.</text>
</comment>
<keyword evidence="7 8" id="KW-0472">Membrane</keyword>
<feature type="transmembrane region" description="Helical" evidence="8">
    <location>
        <begin position="128"/>
        <end position="147"/>
    </location>
</feature>
<reference evidence="9 10" key="1">
    <citation type="submission" date="2020-07" db="EMBL/GenBank/DDBJ databases">
        <title>Sequencing the genomes of 1000 actinobacteria strains.</title>
        <authorList>
            <person name="Klenk H.-P."/>
        </authorList>
    </citation>
    <scope>NUCLEOTIDE SEQUENCE [LARGE SCALE GENOMIC DNA]</scope>
    <source>
        <strain evidence="9 10">DSM 19663</strain>
    </source>
</reference>
<dbReference type="InterPro" id="IPR038770">
    <property type="entry name" value="Na+/solute_symporter_sf"/>
</dbReference>
<evidence type="ECO:0000256" key="5">
    <source>
        <dbReference type="ARBA" id="ARBA00022692"/>
    </source>
</evidence>
<dbReference type="RefSeq" id="WP_182490525.1">
    <property type="nucleotide sequence ID" value="NZ_BAAAOV010000005.1"/>
</dbReference>
<dbReference type="Proteomes" id="UP000585905">
    <property type="component" value="Unassembled WGS sequence"/>
</dbReference>
<feature type="transmembrane region" description="Helical" evidence="8">
    <location>
        <begin position="97"/>
        <end position="122"/>
    </location>
</feature>
<feature type="transmembrane region" description="Helical" evidence="8">
    <location>
        <begin position="58"/>
        <end position="76"/>
    </location>
</feature>
<evidence type="ECO:0000256" key="2">
    <source>
        <dbReference type="ARBA" id="ARBA00010110"/>
    </source>
</evidence>
<dbReference type="GO" id="GO:0015105">
    <property type="term" value="F:arsenite transmembrane transporter activity"/>
    <property type="evidence" value="ECO:0007669"/>
    <property type="project" value="TreeGrafter"/>
</dbReference>
<evidence type="ECO:0000313" key="10">
    <source>
        <dbReference type="Proteomes" id="UP000585905"/>
    </source>
</evidence>
<keyword evidence="6 8" id="KW-1133">Transmembrane helix</keyword>
<dbReference type="AlphaFoldDB" id="A0A839E968"/>
<feature type="transmembrane region" description="Helical" evidence="8">
    <location>
        <begin position="324"/>
        <end position="347"/>
    </location>
</feature>
<accession>A0A839E968</accession>
<feature type="transmembrane region" description="Helical" evidence="8">
    <location>
        <begin position="159"/>
        <end position="185"/>
    </location>
</feature>
<dbReference type="PANTHER" id="PTHR43057">
    <property type="entry name" value="ARSENITE EFFLUX TRANSPORTER"/>
    <property type="match status" value="1"/>
</dbReference>
<sequence>MLRNRVRMLTAETSPRSASAESRRPVAVLVVAAMVIGGLSAAGAPAAAETLASFVDPIIIALLVLLLVDLQLPSMSRRERPSPRPIARTCGAPIGTVRLAALVLGVNFLITPLVALALAAALPAESGVRLGVLLFCLFPCTDWFLGFTRTAGGDVRTGAVLIPISLALQLTLFPVYLTVLASWLVTTDASASPGDPLLAIAEWFLLPLALAAIARALLRIAVAPEARASIRSRVGQSIPFVIAALIACLFAGNIATVQTQWVLLGIVAVVVAAFFLVMGAIGEALSRGLGLDRGQRSLLLIATSARNAPLVLALTAVAVPGEPLVLTVIVIGMLVELTHLTALSTWLDRRRGAPAPSAPVVSPTGAPR</sequence>
<dbReference type="Pfam" id="PF01758">
    <property type="entry name" value="SBF"/>
    <property type="match status" value="1"/>
</dbReference>
<keyword evidence="4" id="KW-1003">Cell membrane</keyword>
<comment type="subcellular location">
    <subcellularLocation>
        <location evidence="1">Cell membrane</location>
        <topology evidence="1">Multi-pass membrane protein</topology>
    </subcellularLocation>
</comment>
<feature type="transmembrane region" description="Helical" evidence="8">
    <location>
        <begin position="238"/>
        <end position="255"/>
    </location>
</feature>
<evidence type="ECO:0000256" key="6">
    <source>
        <dbReference type="ARBA" id="ARBA00022989"/>
    </source>
</evidence>
<feature type="transmembrane region" description="Helical" evidence="8">
    <location>
        <begin position="197"/>
        <end position="218"/>
    </location>
</feature>
<feature type="transmembrane region" description="Helical" evidence="8">
    <location>
        <begin position="297"/>
        <end position="318"/>
    </location>
</feature>
<gene>
    <name evidence="9" type="ORF">FHX53_001318</name>
</gene>
<dbReference type="GO" id="GO:0015297">
    <property type="term" value="F:antiporter activity"/>
    <property type="evidence" value="ECO:0007669"/>
    <property type="project" value="InterPro"/>
</dbReference>
<name>A0A839E968_9MICO</name>
<dbReference type="InterPro" id="IPR004706">
    <property type="entry name" value="Arsenical-R_Acr3"/>
</dbReference>
<evidence type="ECO:0000256" key="7">
    <source>
        <dbReference type="ARBA" id="ARBA00023136"/>
    </source>
</evidence>
<feature type="transmembrane region" description="Helical" evidence="8">
    <location>
        <begin position="261"/>
        <end position="285"/>
    </location>
</feature>
<evidence type="ECO:0000313" key="9">
    <source>
        <dbReference type="EMBL" id="MBA8847733.1"/>
    </source>
</evidence>
<dbReference type="GO" id="GO:0005886">
    <property type="term" value="C:plasma membrane"/>
    <property type="evidence" value="ECO:0007669"/>
    <property type="project" value="UniProtKB-SubCell"/>
</dbReference>
<dbReference type="Gene3D" id="1.20.1530.20">
    <property type="match status" value="1"/>
</dbReference>
<protein>
    <submittedName>
        <fullName evidence="9">ACR3 family arsenite efflux pump ArsB</fullName>
    </submittedName>
</protein>
<keyword evidence="5 8" id="KW-0812">Transmembrane</keyword>
<dbReference type="EMBL" id="JACGWX010000002">
    <property type="protein sequence ID" value="MBA8847733.1"/>
    <property type="molecule type" value="Genomic_DNA"/>
</dbReference>
<keyword evidence="10" id="KW-1185">Reference proteome</keyword>
<keyword evidence="3" id="KW-0813">Transport</keyword>
<evidence type="ECO:0000256" key="3">
    <source>
        <dbReference type="ARBA" id="ARBA00022448"/>
    </source>
</evidence>
<comment type="similarity">
    <text evidence="2">Belongs to the arsenical resistance-3 (ACR3) (TC 2.A.59) family.</text>
</comment>
<evidence type="ECO:0000256" key="4">
    <source>
        <dbReference type="ARBA" id="ARBA00022475"/>
    </source>
</evidence>
<evidence type="ECO:0000256" key="1">
    <source>
        <dbReference type="ARBA" id="ARBA00004651"/>
    </source>
</evidence>
<dbReference type="GO" id="GO:0015104">
    <property type="term" value="F:antimonite transmembrane transporter activity"/>
    <property type="evidence" value="ECO:0007669"/>
    <property type="project" value="TreeGrafter"/>
</dbReference>